<dbReference type="PROSITE" id="PS00018">
    <property type="entry name" value="EF_HAND_1"/>
    <property type="match status" value="2"/>
</dbReference>
<feature type="domain" description="Dockerin" evidence="2">
    <location>
        <begin position="1505"/>
        <end position="1579"/>
    </location>
</feature>
<dbReference type="Gene3D" id="2.60.40.680">
    <property type="match status" value="1"/>
</dbReference>
<feature type="region of interest" description="Disordered" evidence="1">
    <location>
        <begin position="1"/>
        <end position="20"/>
    </location>
</feature>
<dbReference type="Proteomes" id="UP000318081">
    <property type="component" value="Chromosome"/>
</dbReference>
<dbReference type="PROSITE" id="PS51766">
    <property type="entry name" value="DOCKERIN"/>
    <property type="match status" value="1"/>
</dbReference>
<evidence type="ECO:0000313" key="3">
    <source>
        <dbReference type="EMBL" id="QDV87104.1"/>
    </source>
</evidence>
<dbReference type="SUPFAM" id="SSF49384">
    <property type="entry name" value="Carbohydrate-binding domain"/>
    <property type="match status" value="1"/>
</dbReference>
<dbReference type="InterPro" id="IPR002102">
    <property type="entry name" value="Cohesin_dom"/>
</dbReference>
<dbReference type="EMBL" id="CP036432">
    <property type="protein sequence ID" value="QDV87104.1"/>
    <property type="molecule type" value="Genomic_DNA"/>
</dbReference>
<dbReference type="InterPro" id="IPR036439">
    <property type="entry name" value="Dockerin_dom_sf"/>
</dbReference>
<reference evidence="3 4" key="1">
    <citation type="submission" date="2019-02" db="EMBL/GenBank/DDBJ databases">
        <title>Deep-cultivation of Planctomycetes and their phenomic and genomic characterization uncovers novel biology.</title>
        <authorList>
            <person name="Wiegand S."/>
            <person name="Jogler M."/>
            <person name="Boedeker C."/>
            <person name="Pinto D."/>
            <person name="Vollmers J."/>
            <person name="Rivas-Marin E."/>
            <person name="Kohn T."/>
            <person name="Peeters S.H."/>
            <person name="Heuer A."/>
            <person name="Rast P."/>
            <person name="Oberbeckmann S."/>
            <person name="Bunk B."/>
            <person name="Jeske O."/>
            <person name="Meyerdierks A."/>
            <person name="Storesund J.E."/>
            <person name="Kallscheuer N."/>
            <person name="Luecker S."/>
            <person name="Lage O.M."/>
            <person name="Pohl T."/>
            <person name="Merkel B.J."/>
            <person name="Hornburger P."/>
            <person name="Mueller R.-W."/>
            <person name="Bruemmer F."/>
            <person name="Labrenz M."/>
            <person name="Spormann A.M."/>
            <person name="Op den Camp H."/>
            <person name="Overmann J."/>
            <person name="Amann R."/>
            <person name="Jetten M.S.M."/>
            <person name="Mascher T."/>
            <person name="Medema M.H."/>
            <person name="Devos D.P."/>
            <person name="Kaster A.-K."/>
            <person name="Ovreas L."/>
            <person name="Rohde M."/>
            <person name="Galperin M.Y."/>
            <person name="Jogler C."/>
        </authorList>
    </citation>
    <scope>NUCLEOTIDE SEQUENCE [LARGE SCALE GENOMIC DNA]</scope>
    <source>
        <strain evidence="3 4">TBK1r</strain>
    </source>
</reference>
<dbReference type="Gene3D" id="2.60.40.10">
    <property type="entry name" value="Immunoglobulins"/>
    <property type="match status" value="1"/>
</dbReference>
<dbReference type="InterPro" id="IPR008965">
    <property type="entry name" value="CBM2/CBM3_carb-bd_dom_sf"/>
</dbReference>
<dbReference type="InterPro" id="IPR018247">
    <property type="entry name" value="EF_Hand_1_Ca_BS"/>
</dbReference>
<keyword evidence="4" id="KW-1185">Reference proteome</keyword>
<sequence>MRRRNAHRSTRQRTALSKRLRRPTLRPRLERLENRRVLAAVSGLITSNLTFTDPSDPVEFVADTQIASGVIVEVGANVPIRIFENVNVTVDGMLKFDHSAGVEITDGSGGQDSGIVVSGTGTLDIDDTDFTRRTISNAFDRTRIAVVAGGKFMATDSRFDWDTVVFDDGSLIADASTTWVQSNEFNQPISVPYQHLQDASRLSDNLRFEDINILAGSLPTGETLDLNLIGTATTVDLRYVFPSGFEIQSNSTLSVNQGVSVLLKEDQQISVDGTLKFDNAASMVAEDGYSGQFAGISVNGTGTLDVINTDFTRTNTGNFQDDIRIDVAAGGKFKATDSHFDWDSIRLSDGSVISNGATPWVLRNEFTQPISVPYPHLHVASRLADNLRFEDINILAGSLPTGETLNLNLIGTATTIDLRYVFPSGFEIQSNATLSVNQGVSVLLKEDQQISVDGTLKFDNAASMVAEDGYSGQFAGISVNGTGTLDVINTDFTRTNTGNFQDDIRIDVAAGGKFKATDSQFDWDSIRLSDGSVISNGATPWVVRNEFTQPISVPYPHLHDASRLADNLRFEDIDILAGSLPTGETLNLNLIGTATTVDLRYVFPSGFEIQSNATLSVNQGVSVLLKEDQQISVDGTLKLDNAASMVAEDGYSGQFAGISVNGTGTLDVINTDFTRTNTGNFQDDIRIDVAAGGKFKATDSQFDWDSIRLSDGSVISNGATPWVLRNEFTQPISVPYPHLHDASRLADNLRFEDIDILAGSLPTGETLNLNLIGTATTVDLRYVFPSGFTIQEEALLSVNHDVRTLLKENQQFNVNGTLRFDNAASLVLEDGYSGQTSGISVSATGTLDVIKTDFTRISTGNLQDIARIFVRGNFFAEKSLFAWDKIEIDPAASVVFDRNEFYTPLQIDSSARTNIRINDFSNLASNNTGIVLVGDSNAEVDLRYNFWGTTTPAQIDAKILDKVDNPSRPLAVYMPPLPAPRAGFGEVTGTKFNDLNNNGQRDAGEPGLGGVRMYVDVDRDGQYDVGEPFAISSADNPSTSDVDETGRYTIIDLIEGSHVIREVVPTGFQQTFPIAAAVSSTIEFDATGPESGITLPGVTDFSFSGAHFAGGTVLNTGMPALNASGLFAYEINDTEGSVEFNRPIDSTRFFFVHAGPTPATATAYGVDGTVLGQVTSRLATVNADPANFVTLDPTDPISRIVFSGGVVDQFTFTSTANDQSHLVHLGEDEVVGAIDFGNHQATPTLVVTHFMANHNGFVAHFNRSLDDTDLNLYDDFAQSLGPADVVVQGAATGIVSGSLVVAETGRSVTFVRTGGPLEPDHYTVTLRSATDGFKDDQGERLDGNEDGTVGDDFIRGFVIATPAANDVTISIPEFARGAGQTVNLPGNADSGIPVTLSTGHDVSSVDFELAFDPNLLTLSGFSTDISGAVAAFHLVNPGLARVTVSSPNEFAAVEGVMELGRFAASVPASAPYTAKQVLDLRTVEVRDSAPLPALRPTRDDDGLHVAAYVGDHNASGSYTGGDVTLLQRVVVGSASGFADYKLADPRVIADLNHSGDLSGGDATLLQRVIIGVPVDVVPAIPSGITPQAADGPDPLIFIPTDLKASPTTTVATPVMLTVTEGDGITLSSVDLVIEFDPDRFDVANFRLGDLVQDAGFSAPAVNVQRPGMIRVTMSTAASTPLLANGTTGSLLVFDMTVKSDALIGASTINLRANFVDTISRTTTNATNANVQELVLVPSPTNGANDPVDGAITVMPGVQQITVNDGTNNRSQITSLTIQFNTILDHGLLSDAFELVNLDRLQSVGVIHVSAVDDPGLGKTIATLTFAGDSTVPRNGSGLFANSLADGNYRLEITAGNVRAATEGEMTAPYQFGQTSLDQFFRLYGDTDGDRDVDGQDYGRFGRAFLSQSDDPNYDPFMDSDGDGDVDGQDYGRFGLNFLKRL</sequence>
<gene>
    <name evidence="3" type="ORF">TBK1r_61320</name>
</gene>
<dbReference type="InterPro" id="IPR016134">
    <property type="entry name" value="Dockerin_dom"/>
</dbReference>
<name>A0ABX5XYI7_9BACT</name>
<dbReference type="Pfam" id="PF00963">
    <property type="entry name" value="Cohesin"/>
    <property type="match status" value="1"/>
</dbReference>
<proteinExistence type="predicted"/>
<organism evidence="3 4">
    <name type="scientific">Stieleria magnilauensis</name>
    <dbReference type="NCBI Taxonomy" id="2527963"/>
    <lineage>
        <taxon>Bacteria</taxon>
        <taxon>Pseudomonadati</taxon>
        <taxon>Planctomycetota</taxon>
        <taxon>Planctomycetia</taxon>
        <taxon>Pirellulales</taxon>
        <taxon>Pirellulaceae</taxon>
        <taxon>Stieleria</taxon>
    </lineage>
</organism>
<dbReference type="SUPFAM" id="SSF117074">
    <property type="entry name" value="Hypothetical protein PA1324"/>
    <property type="match status" value="1"/>
</dbReference>
<accession>A0ABX5XYI7</accession>
<dbReference type="RefSeq" id="WP_145218577.1">
    <property type="nucleotide sequence ID" value="NZ_CP036432.1"/>
</dbReference>
<protein>
    <submittedName>
        <fullName evidence="3">Coenzyme F420-reducing hydrogenase subunit beta</fullName>
    </submittedName>
</protein>
<dbReference type="Gene3D" id="1.10.1330.10">
    <property type="entry name" value="Dockerin domain"/>
    <property type="match status" value="2"/>
</dbReference>
<dbReference type="InterPro" id="IPR013783">
    <property type="entry name" value="Ig-like_fold"/>
</dbReference>
<evidence type="ECO:0000313" key="4">
    <source>
        <dbReference type="Proteomes" id="UP000318081"/>
    </source>
</evidence>
<evidence type="ECO:0000256" key="1">
    <source>
        <dbReference type="SAM" id="MobiDB-lite"/>
    </source>
</evidence>
<evidence type="ECO:0000259" key="2">
    <source>
        <dbReference type="PROSITE" id="PS51766"/>
    </source>
</evidence>